<organism evidence="1">
    <name type="scientific">marine sediment metagenome</name>
    <dbReference type="NCBI Taxonomy" id="412755"/>
    <lineage>
        <taxon>unclassified sequences</taxon>
        <taxon>metagenomes</taxon>
        <taxon>ecological metagenomes</taxon>
    </lineage>
</organism>
<proteinExistence type="predicted"/>
<dbReference type="AlphaFoldDB" id="A0A0F9MCI0"/>
<gene>
    <name evidence="1" type="ORF">LCGC14_1401550</name>
</gene>
<reference evidence="1" key="1">
    <citation type="journal article" date="2015" name="Nature">
        <title>Complex archaea that bridge the gap between prokaryotes and eukaryotes.</title>
        <authorList>
            <person name="Spang A."/>
            <person name="Saw J.H."/>
            <person name="Jorgensen S.L."/>
            <person name="Zaremba-Niedzwiedzka K."/>
            <person name="Martijn J."/>
            <person name="Lind A.E."/>
            <person name="van Eijk R."/>
            <person name="Schleper C."/>
            <person name="Guy L."/>
            <person name="Ettema T.J."/>
        </authorList>
    </citation>
    <scope>NUCLEOTIDE SEQUENCE</scope>
</reference>
<comment type="caution">
    <text evidence="1">The sequence shown here is derived from an EMBL/GenBank/DDBJ whole genome shotgun (WGS) entry which is preliminary data.</text>
</comment>
<dbReference type="EMBL" id="LAZR01009161">
    <property type="protein sequence ID" value="KKM74310.1"/>
    <property type="molecule type" value="Genomic_DNA"/>
</dbReference>
<sequence>MIMRIYNGGGANNSLLDAVSGAAWIALGTAPEVIPTGDHENIAIWLMHKTAASECTLALIEHTAIVGTLATVNRVVEGVWSTTDQAVTTDQVVWGLATGTEEAAKGMANISVTPNVYLSIVVSVNSEADASWYLTYALGHAPLANFYD</sequence>
<evidence type="ECO:0000313" key="1">
    <source>
        <dbReference type="EMBL" id="KKM74310.1"/>
    </source>
</evidence>
<name>A0A0F9MCI0_9ZZZZ</name>
<accession>A0A0F9MCI0</accession>
<protein>
    <submittedName>
        <fullName evidence="1">Uncharacterized protein</fullName>
    </submittedName>
</protein>